<gene>
    <name evidence="2" type="ORF">E2C01_071479</name>
</gene>
<evidence type="ECO:0000313" key="2">
    <source>
        <dbReference type="EMBL" id="MPC77040.1"/>
    </source>
</evidence>
<evidence type="ECO:0000313" key="3">
    <source>
        <dbReference type="Proteomes" id="UP000324222"/>
    </source>
</evidence>
<dbReference type="Proteomes" id="UP000324222">
    <property type="component" value="Unassembled WGS sequence"/>
</dbReference>
<organism evidence="2 3">
    <name type="scientific">Portunus trituberculatus</name>
    <name type="common">Swimming crab</name>
    <name type="synonym">Neptunus trituberculatus</name>
    <dbReference type="NCBI Taxonomy" id="210409"/>
    <lineage>
        <taxon>Eukaryota</taxon>
        <taxon>Metazoa</taxon>
        <taxon>Ecdysozoa</taxon>
        <taxon>Arthropoda</taxon>
        <taxon>Crustacea</taxon>
        <taxon>Multicrustacea</taxon>
        <taxon>Malacostraca</taxon>
        <taxon>Eumalacostraca</taxon>
        <taxon>Eucarida</taxon>
        <taxon>Decapoda</taxon>
        <taxon>Pleocyemata</taxon>
        <taxon>Brachyura</taxon>
        <taxon>Eubrachyura</taxon>
        <taxon>Portunoidea</taxon>
        <taxon>Portunidae</taxon>
        <taxon>Portuninae</taxon>
        <taxon>Portunus</taxon>
    </lineage>
</organism>
<name>A0A5B7HX43_PORTR</name>
<dbReference type="AlphaFoldDB" id="A0A5B7HX43"/>
<feature type="compositionally biased region" description="Basic and acidic residues" evidence="1">
    <location>
        <begin position="22"/>
        <end position="56"/>
    </location>
</feature>
<proteinExistence type="predicted"/>
<sequence length="112" mass="12315">MRSKKTRTTWMSARTRTTTTKNKKEEKDEPGMDAAEERSRGDVRKATRDAGRRWEGRGGCSIEVDTRGGCGEAKHGEEGMQGGKSGREGSGYYGEERGVEEGQAGREGISRE</sequence>
<comment type="caution">
    <text evidence="2">The sequence shown here is derived from an EMBL/GenBank/DDBJ whole genome shotgun (WGS) entry which is preliminary data.</text>
</comment>
<feature type="compositionally biased region" description="Basic and acidic residues" evidence="1">
    <location>
        <begin position="94"/>
        <end position="112"/>
    </location>
</feature>
<feature type="compositionally biased region" description="Low complexity" evidence="1">
    <location>
        <begin position="8"/>
        <end position="20"/>
    </location>
</feature>
<feature type="compositionally biased region" description="Gly residues" evidence="1">
    <location>
        <begin position="79"/>
        <end position="92"/>
    </location>
</feature>
<keyword evidence="3" id="KW-1185">Reference proteome</keyword>
<reference evidence="2 3" key="1">
    <citation type="submission" date="2019-05" db="EMBL/GenBank/DDBJ databases">
        <title>Another draft genome of Portunus trituberculatus and its Hox gene families provides insights of decapod evolution.</title>
        <authorList>
            <person name="Jeong J.-H."/>
            <person name="Song I."/>
            <person name="Kim S."/>
            <person name="Choi T."/>
            <person name="Kim D."/>
            <person name="Ryu S."/>
            <person name="Kim W."/>
        </authorList>
    </citation>
    <scope>NUCLEOTIDE SEQUENCE [LARGE SCALE GENOMIC DNA]</scope>
    <source>
        <tissue evidence="2">Muscle</tissue>
    </source>
</reference>
<accession>A0A5B7HX43</accession>
<protein>
    <submittedName>
        <fullName evidence="2">Uncharacterized protein</fullName>
    </submittedName>
</protein>
<feature type="region of interest" description="Disordered" evidence="1">
    <location>
        <begin position="1"/>
        <end position="112"/>
    </location>
</feature>
<dbReference type="EMBL" id="VSRR010044866">
    <property type="protein sequence ID" value="MPC77040.1"/>
    <property type="molecule type" value="Genomic_DNA"/>
</dbReference>
<evidence type="ECO:0000256" key="1">
    <source>
        <dbReference type="SAM" id="MobiDB-lite"/>
    </source>
</evidence>